<evidence type="ECO:0000313" key="2">
    <source>
        <dbReference type="EMBL" id="KAL0155588.1"/>
    </source>
</evidence>
<evidence type="ECO:0000313" key="3">
    <source>
        <dbReference type="Proteomes" id="UP001529510"/>
    </source>
</evidence>
<feature type="non-terminal residue" evidence="2">
    <location>
        <position position="1"/>
    </location>
</feature>
<organism evidence="2 3">
    <name type="scientific">Cirrhinus mrigala</name>
    <name type="common">Mrigala</name>
    <dbReference type="NCBI Taxonomy" id="683832"/>
    <lineage>
        <taxon>Eukaryota</taxon>
        <taxon>Metazoa</taxon>
        <taxon>Chordata</taxon>
        <taxon>Craniata</taxon>
        <taxon>Vertebrata</taxon>
        <taxon>Euteleostomi</taxon>
        <taxon>Actinopterygii</taxon>
        <taxon>Neopterygii</taxon>
        <taxon>Teleostei</taxon>
        <taxon>Ostariophysi</taxon>
        <taxon>Cypriniformes</taxon>
        <taxon>Cyprinidae</taxon>
        <taxon>Labeoninae</taxon>
        <taxon>Labeonini</taxon>
        <taxon>Cirrhinus</taxon>
    </lineage>
</organism>
<reference evidence="2 3" key="1">
    <citation type="submission" date="2024-05" db="EMBL/GenBank/DDBJ databases">
        <title>Genome sequencing and assembly of Indian major carp, Cirrhinus mrigala (Hamilton, 1822).</title>
        <authorList>
            <person name="Mohindra V."/>
            <person name="Chowdhury L.M."/>
            <person name="Lal K."/>
            <person name="Jena J.K."/>
        </authorList>
    </citation>
    <scope>NUCLEOTIDE SEQUENCE [LARGE SCALE GENOMIC DNA]</scope>
    <source>
        <strain evidence="2">CM1030</strain>
        <tissue evidence="2">Blood</tissue>
    </source>
</reference>
<comment type="caution">
    <text evidence="2">The sequence shown here is derived from an EMBL/GenBank/DDBJ whole genome shotgun (WGS) entry which is preliminary data.</text>
</comment>
<dbReference type="EMBL" id="JAMKFB020000025">
    <property type="protein sequence ID" value="KAL0155588.1"/>
    <property type="molecule type" value="Genomic_DNA"/>
</dbReference>
<gene>
    <name evidence="2" type="ORF">M9458_049851</name>
</gene>
<sequence>VGGAVSSQSGVRGQRSGLLRPASSGGEKDALLQAIVNLNKMVDGKGVRGGTLMPFVRQRLPESTYAPSRTGTTRVCEQNQNGSGGTLLDARPKNSIKQP</sequence>
<feature type="region of interest" description="Disordered" evidence="1">
    <location>
        <begin position="65"/>
        <end position="99"/>
    </location>
</feature>
<name>A0ABD0N058_CIRMR</name>
<accession>A0ABD0N058</accession>
<feature type="compositionally biased region" description="Low complexity" evidence="1">
    <location>
        <begin position="1"/>
        <end position="17"/>
    </location>
</feature>
<proteinExistence type="predicted"/>
<dbReference type="Proteomes" id="UP001529510">
    <property type="component" value="Unassembled WGS sequence"/>
</dbReference>
<keyword evidence="3" id="KW-1185">Reference proteome</keyword>
<feature type="compositionally biased region" description="Polar residues" evidence="1">
    <location>
        <begin position="65"/>
        <end position="81"/>
    </location>
</feature>
<dbReference type="AlphaFoldDB" id="A0ABD0N058"/>
<feature type="non-terminal residue" evidence="2">
    <location>
        <position position="99"/>
    </location>
</feature>
<feature type="region of interest" description="Disordered" evidence="1">
    <location>
        <begin position="1"/>
        <end position="26"/>
    </location>
</feature>
<evidence type="ECO:0000256" key="1">
    <source>
        <dbReference type="SAM" id="MobiDB-lite"/>
    </source>
</evidence>
<protein>
    <submittedName>
        <fullName evidence="2">Uncharacterized protein</fullName>
    </submittedName>
</protein>